<dbReference type="Gene3D" id="3.60.15.10">
    <property type="entry name" value="Ribonuclease Z/Hydroxyacylglutathione hydrolase-like"/>
    <property type="match status" value="1"/>
</dbReference>
<dbReference type="AlphaFoldDB" id="A0A511N1C6"/>
<dbReference type="InterPro" id="IPR036866">
    <property type="entry name" value="RibonucZ/Hydroxyglut_hydro"/>
</dbReference>
<sequence length="797" mass="87741">MIIPVQDIKIHMLDVGSTRYGDCLLCEIGSFRVLIDGGHQHNFASSSDVSIPEQLEKLLGEPAPVRIDCLIVTHTHSDHIGCLPELVAHSTIQVKYALVSDPELGWPAWTPSALTTDAGSISVVDHADLLRFSFREEVNDDMLVADAAEMTAMARKSLQDRERYETMLTALRSQTEIMVHYGRPEDSAKLEQLVDILEQHYLKILGPDGHQLQICADRIDRLKRQVLPALDADSGPAGFSLLAAGTADRPGAAVNNQSIVMVLHHPDFKVLLSGDMQFAEPGVGSLENSMAALLDNIRQHGPFDLVKLGHHGSKTALNQEVGEALNCTTFLISGGLGRGELPDAEVLEWLSQQPAVRWARTSCNGWVTATKQVGSGVQLQTSRGNLNDRTLFRATSDAGGLDIDQKVFSHHTAVRLGTTTKQGKKSDLAAMEESFVLANGRQLPHLLFVTSKARLQNRIGADGMAQVVQMIAAAGQELLDVQGSDYQSCSGEILAALQNHPGLYQGVVLIGGHMVVPFARVDTFDHTGVQDPDGQRKSDIDHFIVWSDDVYADPDGKGPLGLPVSRIPDGKSSELVLKALATPDTQMTQIPFGIYNMHRPFAHKVFKLIDPNAQLEASGPIFHSQIPYDRFQAQRVYIMLHGTDFDGKLYLGEMTDGSQKKTVALMNIQGSAGQVVFTGCCWGSLLSGKKARVDSPIIDRTPDELIGLKFLMEGARAFVGCSGTHYSSDRADVFDFAIPIHHYFWTYFQQGEVPAVALFRAKQKYQQEFVEQFRFDPMRRNIYRKCMWQYSCLGLGW</sequence>
<accession>A0A511N1C6</accession>
<dbReference type="Proteomes" id="UP000321306">
    <property type="component" value="Unassembled WGS sequence"/>
</dbReference>
<dbReference type="InterPro" id="IPR001279">
    <property type="entry name" value="Metallo-B-lactamas"/>
</dbReference>
<gene>
    <name evidence="2" type="ORF">DC3_19120</name>
</gene>
<dbReference type="OrthoDB" id="9781189at2"/>
<dbReference type="PANTHER" id="PTHR30619">
    <property type="entry name" value="DNA INTERNALIZATION/COMPETENCE PROTEIN COMEC/REC2"/>
    <property type="match status" value="1"/>
</dbReference>
<feature type="domain" description="Metallo-beta-lactamase" evidence="1">
    <location>
        <begin position="20"/>
        <end position="115"/>
    </location>
</feature>
<dbReference type="SUPFAM" id="SSF56281">
    <property type="entry name" value="Metallo-hydrolase/oxidoreductase"/>
    <property type="match status" value="1"/>
</dbReference>
<name>A0A511N1C6_DEIC1</name>
<dbReference type="EMBL" id="BJXB01000007">
    <property type="protein sequence ID" value="GEM46277.1"/>
    <property type="molecule type" value="Genomic_DNA"/>
</dbReference>
<reference evidence="2 3" key="1">
    <citation type="submission" date="2019-07" db="EMBL/GenBank/DDBJ databases">
        <title>Whole genome shotgun sequence of Deinococcus cellulosilyticus NBRC 106333.</title>
        <authorList>
            <person name="Hosoyama A."/>
            <person name="Uohara A."/>
            <person name="Ohji S."/>
            <person name="Ichikawa N."/>
        </authorList>
    </citation>
    <scope>NUCLEOTIDE SEQUENCE [LARGE SCALE GENOMIC DNA]</scope>
    <source>
        <strain evidence="2 3">NBRC 106333</strain>
    </source>
</reference>
<evidence type="ECO:0000259" key="1">
    <source>
        <dbReference type="Pfam" id="PF00753"/>
    </source>
</evidence>
<evidence type="ECO:0000313" key="3">
    <source>
        <dbReference type="Proteomes" id="UP000321306"/>
    </source>
</evidence>
<protein>
    <recommendedName>
        <fullName evidence="1">Metallo-beta-lactamase domain-containing protein</fullName>
    </recommendedName>
</protein>
<comment type="caution">
    <text evidence="2">The sequence shown here is derived from an EMBL/GenBank/DDBJ whole genome shotgun (WGS) entry which is preliminary data.</text>
</comment>
<organism evidence="2 3">
    <name type="scientific">Deinococcus cellulosilyticus (strain DSM 18568 / NBRC 106333 / KACC 11606 / 5516J-15)</name>
    <dbReference type="NCBI Taxonomy" id="1223518"/>
    <lineage>
        <taxon>Bacteria</taxon>
        <taxon>Thermotogati</taxon>
        <taxon>Deinococcota</taxon>
        <taxon>Deinococci</taxon>
        <taxon>Deinococcales</taxon>
        <taxon>Deinococcaceae</taxon>
        <taxon>Deinococcus</taxon>
    </lineage>
</organism>
<proteinExistence type="predicted"/>
<dbReference type="PANTHER" id="PTHR30619:SF1">
    <property type="entry name" value="RECOMBINATION PROTEIN 2"/>
    <property type="match status" value="1"/>
</dbReference>
<dbReference type="Pfam" id="PF00753">
    <property type="entry name" value="Lactamase_B"/>
    <property type="match status" value="1"/>
</dbReference>
<keyword evidence="3" id="KW-1185">Reference proteome</keyword>
<evidence type="ECO:0000313" key="2">
    <source>
        <dbReference type="EMBL" id="GEM46277.1"/>
    </source>
</evidence>
<dbReference type="InterPro" id="IPR052159">
    <property type="entry name" value="Competence_DNA_uptake"/>
</dbReference>